<dbReference type="SMART" id="SM00823">
    <property type="entry name" value="PKS_PP"/>
    <property type="match status" value="2"/>
</dbReference>
<dbReference type="InterPro" id="IPR014030">
    <property type="entry name" value="Ketoacyl_synth_N"/>
</dbReference>
<dbReference type="PROSITE" id="PS00606">
    <property type="entry name" value="KS3_1"/>
    <property type="match status" value="1"/>
</dbReference>
<dbReference type="Pfam" id="PF00698">
    <property type="entry name" value="Acyl_transf_1"/>
    <property type="match status" value="1"/>
</dbReference>
<dbReference type="Pfam" id="PF14765">
    <property type="entry name" value="PS-DH"/>
    <property type="match status" value="1"/>
</dbReference>
<keyword evidence="2" id="KW-0597">Phosphoprotein</keyword>
<evidence type="ECO:0000259" key="7">
    <source>
        <dbReference type="PROSITE" id="PS52004"/>
    </source>
</evidence>
<comment type="caution">
    <text evidence="9">The sequence shown here is derived from an EMBL/GenBank/DDBJ whole genome shotgun (WGS) entry which is preliminary data.</text>
</comment>
<dbReference type="InterPro" id="IPR020802">
    <property type="entry name" value="TesA-like"/>
</dbReference>
<dbReference type="SUPFAM" id="SSF53474">
    <property type="entry name" value="alpha/beta-Hydrolases"/>
    <property type="match status" value="1"/>
</dbReference>
<evidence type="ECO:0000256" key="2">
    <source>
        <dbReference type="ARBA" id="ARBA00022553"/>
    </source>
</evidence>
<feature type="active site" description="Proton donor; for dehydratase activity" evidence="4">
    <location>
        <position position="1156"/>
    </location>
</feature>
<dbReference type="Gene3D" id="3.10.129.110">
    <property type="entry name" value="Polyketide synthase dehydratase"/>
    <property type="match status" value="1"/>
</dbReference>
<accession>A0A1Q9LII5</accession>
<dbReference type="SUPFAM" id="SSF55048">
    <property type="entry name" value="Probable ACP-binding domain of malonyl-CoA ACP transacylase"/>
    <property type="match status" value="1"/>
</dbReference>
<dbReference type="InterPro" id="IPR001031">
    <property type="entry name" value="Thioesterase"/>
</dbReference>
<dbReference type="PROSITE" id="PS00012">
    <property type="entry name" value="PHOSPHOPANTETHEINE"/>
    <property type="match status" value="1"/>
</dbReference>
<dbReference type="SMART" id="SM00824">
    <property type="entry name" value="PKS_TE"/>
    <property type="match status" value="1"/>
</dbReference>
<evidence type="ECO:0000313" key="10">
    <source>
        <dbReference type="Proteomes" id="UP000186040"/>
    </source>
</evidence>
<dbReference type="Gene3D" id="3.40.366.10">
    <property type="entry name" value="Malonyl-Coenzyme A Acyl Carrier Protein, domain 2"/>
    <property type="match status" value="1"/>
</dbReference>
<dbReference type="EMBL" id="MKQR01000019">
    <property type="protein sequence ID" value="OLR91799.1"/>
    <property type="molecule type" value="Genomic_DNA"/>
</dbReference>
<evidence type="ECO:0000259" key="6">
    <source>
        <dbReference type="PROSITE" id="PS50075"/>
    </source>
</evidence>
<feature type="region of interest" description="Disordered" evidence="5">
    <location>
        <begin position="1788"/>
        <end position="1814"/>
    </location>
</feature>
<keyword evidence="10" id="KW-1185">Reference proteome</keyword>
<feature type="domain" description="PKS/mFAS DH" evidence="8">
    <location>
        <begin position="970"/>
        <end position="1242"/>
    </location>
</feature>
<protein>
    <submittedName>
        <fullName evidence="9">Polyketide synthase</fullName>
    </submittedName>
</protein>
<dbReference type="InterPro" id="IPR016039">
    <property type="entry name" value="Thiolase-like"/>
</dbReference>
<dbReference type="InterPro" id="IPR020841">
    <property type="entry name" value="PKS_Beta-ketoAc_synthase_dom"/>
</dbReference>
<feature type="domain" description="Carrier" evidence="6">
    <location>
        <begin position="1711"/>
        <end position="1788"/>
    </location>
</feature>
<dbReference type="STRING" id="1193682.BJP25_24790"/>
<dbReference type="PROSITE" id="PS50075">
    <property type="entry name" value="CARRIER"/>
    <property type="match status" value="2"/>
</dbReference>
<dbReference type="InterPro" id="IPR036291">
    <property type="entry name" value="NAD(P)-bd_dom_sf"/>
</dbReference>
<dbReference type="Gene3D" id="3.40.47.10">
    <property type="match status" value="1"/>
</dbReference>
<dbReference type="SUPFAM" id="SSF53901">
    <property type="entry name" value="Thiolase-like"/>
    <property type="match status" value="1"/>
</dbReference>
<dbReference type="PANTHER" id="PTHR43775">
    <property type="entry name" value="FATTY ACID SYNTHASE"/>
    <property type="match status" value="1"/>
</dbReference>
<dbReference type="Proteomes" id="UP000186040">
    <property type="component" value="Unassembled WGS sequence"/>
</dbReference>
<proteinExistence type="predicted"/>
<dbReference type="InterPro" id="IPR020806">
    <property type="entry name" value="PKS_PP-bd"/>
</dbReference>
<evidence type="ECO:0000256" key="1">
    <source>
        <dbReference type="ARBA" id="ARBA00022450"/>
    </source>
</evidence>
<dbReference type="SMART" id="SM00822">
    <property type="entry name" value="PKS_KR"/>
    <property type="match status" value="1"/>
</dbReference>
<gene>
    <name evidence="9" type="ORF">BJP25_24790</name>
</gene>
<dbReference type="SUPFAM" id="SSF47336">
    <property type="entry name" value="ACP-like"/>
    <property type="match status" value="3"/>
</dbReference>
<dbReference type="Gene3D" id="3.40.50.720">
    <property type="entry name" value="NAD(P)-binding Rossmann-like Domain"/>
    <property type="match status" value="1"/>
</dbReference>
<dbReference type="Pfam" id="PF00109">
    <property type="entry name" value="ketoacyl-synt"/>
    <property type="match status" value="1"/>
</dbReference>
<dbReference type="SUPFAM" id="SSF51735">
    <property type="entry name" value="NAD(P)-binding Rossmann-fold domains"/>
    <property type="match status" value="2"/>
</dbReference>
<dbReference type="GO" id="GO:0004315">
    <property type="term" value="F:3-oxoacyl-[acyl-carrier-protein] synthase activity"/>
    <property type="evidence" value="ECO:0007669"/>
    <property type="project" value="InterPro"/>
</dbReference>
<dbReference type="InterPro" id="IPR001227">
    <property type="entry name" value="Ac_transferase_dom_sf"/>
</dbReference>
<evidence type="ECO:0000256" key="3">
    <source>
        <dbReference type="ARBA" id="ARBA00022679"/>
    </source>
</evidence>
<dbReference type="InterPro" id="IPR050091">
    <property type="entry name" value="PKS_NRPS_Biosynth_Enz"/>
</dbReference>
<dbReference type="PROSITE" id="PS52019">
    <property type="entry name" value="PKS_MFAS_DH"/>
    <property type="match status" value="1"/>
</dbReference>
<dbReference type="GO" id="GO:0031177">
    <property type="term" value="F:phosphopantetheine binding"/>
    <property type="evidence" value="ECO:0007669"/>
    <property type="project" value="InterPro"/>
</dbReference>
<dbReference type="Pfam" id="PF16197">
    <property type="entry name" value="KAsynt_C_assoc"/>
    <property type="match status" value="1"/>
</dbReference>
<evidence type="ECO:0000259" key="8">
    <source>
        <dbReference type="PROSITE" id="PS52019"/>
    </source>
</evidence>
<dbReference type="InterPro" id="IPR042104">
    <property type="entry name" value="PKS_dehydratase_sf"/>
</dbReference>
<dbReference type="GO" id="GO:0006633">
    <property type="term" value="P:fatty acid biosynthetic process"/>
    <property type="evidence" value="ECO:0007669"/>
    <property type="project" value="InterPro"/>
</dbReference>
<dbReference type="InterPro" id="IPR057326">
    <property type="entry name" value="KR_dom"/>
</dbReference>
<dbReference type="Pfam" id="PF00975">
    <property type="entry name" value="Thioesterase"/>
    <property type="match status" value="1"/>
</dbReference>
<evidence type="ECO:0000256" key="4">
    <source>
        <dbReference type="PROSITE-ProRule" id="PRU01363"/>
    </source>
</evidence>
<dbReference type="InterPro" id="IPR018201">
    <property type="entry name" value="Ketoacyl_synth_AS"/>
</dbReference>
<dbReference type="InterPro" id="IPR049552">
    <property type="entry name" value="PKS_DH_N"/>
</dbReference>
<feature type="domain" description="Carrier" evidence="6">
    <location>
        <begin position="1"/>
        <end position="73"/>
    </location>
</feature>
<dbReference type="Gene3D" id="3.40.50.1820">
    <property type="entry name" value="alpha/beta hydrolase"/>
    <property type="match status" value="1"/>
</dbReference>
<dbReference type="SMART" id="SM00825">
    <property type="entry name" value="PKS_KS"/>
    <property type="match status" value="1"/>
</dbReference>
<sequence length="2165" mass="227575">MLGWLVERVAELRKLPVSEVDPERPLTELGLSSRDAVTLSGELGQRLGRPLPPTLAWESPTIRALVEKLEGEAGERVRALGATRVEPGEPIAVVGLGVRLAGGVDSPEGFWDLLAGGRDAISEVPAGRWEQFAPAHDLEGLPRLGGFLDDVAGFDAAFFGITPREAEAMDPQQRLLLEVTWAALEDAGITPRSLRGSRTGVFVGLSAVEYGHLTMVDLPSIDAWSGTGAAASIAANRLSYLLDLRGPSLTVDTACSSSLVAVHHGVQSLRRGETDHAIVGGVNLLLSPAVFANFHSAGVLAADGRCKAFDAAADGIVRGEGCGVVVLKRLTDARRDGDRVLAVVRGSAVNSDGRSNGMMAPNPDAQADLLRDAYATAELDPSGVDYVEAHGTGTFLGDPIEATALGQVLGAGRAGDRPLLLGSVKSNLGHLEGAAGIAGFIKVVLAMRHDRLPASLHYREPNPNIDFDGAGLRVVPEPTAWPRYSGRARAGVSAFGFGGTNAHVVLEEWPAKRKRVPRTDATDTHVLALSARSSAALAARAGDLADFLDAAGEDAPALGAVAATLARRREHLPVRGAVVAAGREALVGSLRALGRGEPAPGVVTGTSRRDDADVVFLFSGYGSNWEAMGRVLLATEPAFRNAVNDLDVDFRAVTGFSLRKVLSGAQELPDLAATQPALFGVQVALAALWRAHGVEPAAVVGHSMGEVAAAVTAGALSVVDGLKVMTTRARLLSGINDSGLGTMAVVELSPAEFDELAPRFPSVSVAVYASPTQCTVTGDTDEVVALMAHVDGLGRLARRLKVGGAGHSPAIEPVLDEFRAGMAGLTATATSTPSYTSVLDDPREVPAFDVEYWVKNLRRPVRFAHALTAAIADGHTRFVEISPHPIALSALEQTAAGLGREVVGLPSAHRKDDERATFLTSLATLHTLGHPTALATRHEALPPVALPGPRWEHHRFWPKPRAAAVPAGRHPLLGVHIELPEGDRHLWRADVGTDAQPWITDHAAHGVAIFPGTAYLELALAAAREALRGPVEVRDVELTQVLPLAARTEVTTSLTLTGKDSGVVTVSTKSASGAWTRHASATVRRREDAVEPLGRTTGGTAVDLYPAMAEMGQAYGPAFRGLSDVVAGPGTASAALALPAEAGRATGYVLHPALSDAALHALAAAAFDRISAGGGTYLPLSLGRVRVFGDPGTAVRVDARLDSLDDGLDGLVGAVQLVDADDAVVVDVTGVYVRRMRRSSVPLPLAEKAFAAEWERADVERSEVDGRTWVVVADSEPDWVDELRAHLGAEVTCLPAVDPAALAGRTPAGVVFAAAGSDGLTPATARANVLAVSALVAQLTGGTEPGRTPPRLWIATRGATALDGPGSPDQGALRGLARVLAFENPELRATTVDLDGPEWTAQLATELLADDAADEVAWSGGARYTAKLAKAEVDESGEHPVVRDGAYVVSGGLGGLGLLAGRWLAERGATRVVLSGRRGLTPDTEPLVARLRELGADVRVVAGDVAAEEVARDLVAAATEGGVPLRGVLHAAGVLADGALATLDADDLATVWHAKAGGALALHHATAGHDLDWWLMYSSAAALFGSPGQSAYATANAWLDALVAWRRAHGLPATTVNWGAWDEVGGAVGKDNPVLDPLGPAEGMQALAAVLADGRAATGIARLDLGTTMSLFPQLATRPFFELVKPAEQAATAGSADWAGMAELRAMAPAAARAALEDHLVGIIAELMGFAAERIDRYVPLTQLGLDSLLAMRARGAVERDFGLPLPVPLLLRGASLAELADYLSSASGLGEADPADRAARQAKAGPRKVGPRDPSERWVARIWQDVLQVPEPGVHDNFFGLGDQAQAEQVHKAVERELESVPGQAELFAEPTVAAMADLLREQIEGNGGKPLRVLQACDTGTPVFLFHPAGGPTSVYRSLVQLMGPGVPVYGFERLDDVDTLEAKAERYLAMLREVQPEGPYRLGGWSFGGLLAYQLAQLLTAAGEQVEVVAMIDTILPLESALPVSQEQVNLDRFARFAEHIQDTYGVDLDLSPQRLRGLDDEQQIRYIIESLAANVEGMGAAALHHQYTSYVDARVAENYTPRPYDGRVVLFRAKEPHPLTTQLDPRYKRADDTLGWDEHAPALEVVKVPGDHLTMIDPPNVAVIARELRGVLDHPRPPVRQ</sequence>
<evidence type="ECO:0000256" key="5">
    <source>
        <dbReference type="SAM" id="MobiDB-lite"/>
    </source>
</evidence>
<evidence type="ECO:0000313" key="9">
    <source>
        <dbReference type="EMBL" id="OLR91799.1"/>
    </source>
</evidence>
<dbReference type="CDD" id="cd08955">
    <property type="entry name" value="KR_2_FAS_SDR_x"/>
    <property type="match status" value="1"/>
</dbReference>
<name>A0A1Q9LII5_9PSEU</name>
<feature type="active site" description="Proton acceptor; for dehydratase activity" evidence="4">
    <location>
        <position position="1002"/>
    </location>
</feature>
<dbReference type="Gene3D" id="1.10.1200.10">
    <property type="entry name" value="ACP-like"/>
    <property type="match status" value="3"/>
</dbReference>
<dbReference type="Pfam" id="PF02801">
    <property type="entry name" value="Ketoacyl-synt_C"/>
    <property type="match status" value="1"/>
</dbReference>
<dbReference type="InterPro" id="IPR029058">
    <property type="entry name" value="AB_hydrolase_fold"/>
</dbReference>
<dbReference type="Pfam" id="PF08659">
    <property type="entry name" value="KR"/>
    <property type="match status" value="1"/>
</dbReference>
<dbReference type="InterPro" id="IPR049900">
    <property type="entry name" value="PKS_mFAS_DH"/>
</dbReference>
<dbReference type="Pfam" id="PF00550">
    <property type="entry name" value="PP-binding"/>
    <property type="match status" value="2"/>
</dbReference>
<dbReference type="SMART" id="SM00827">
    <property type="entry name" value="PKS_AT"/>
    <property type="match status" value="1"/>
</dbReference>
<dbReference type="InterPro" id="IPR009081">
    <property type="entry name" value="PP-bd_ACP"/>
</dbReference>
<dbReference type="InterPro" id="IPR014031">
    <property type="entry name" value="Ketoacyl_synth_C"/>
</dbReference>
<dbReference type="Pfam" id="PF21089">
    <property type="entry name" value="PKS_DH_N"/>
    <property type="match status" value="1"/>
</dbReference>
<dbReference type="InterPro" id="IPR006162">
    <property type="entry name" value="Ppantetheine_attach_site"/>
</dbReference>
<dbReference type="InterPro" id="IPR016036">
    <property type="entry name" value="Malonyl_transacylase_ACP-bd"/>
</dbReference>
<dbReference type="InterPro" id="IPR032821">
    <property type="entry name" value="PKS_assoc"/>
</dbReference>
<dbReference type="PROSITE" id="PS52004">
    <property type="entry name" value="KS3_2"/>
    <property type="match status" value="1"/>
</dbReference>
<dbReference type="GO" id="GO:0004312">
    <property type="term" value="F:fatty acid synthase activity"/>
    <property type="evidence" value="ECO:0007669"/>
    <property type="project" value="TreeGrafter"/>
</dbReference>
<dbReference type="InterPro" id="IPR020807">
    <property type="entry name" value="PKS_DH"/>
</dbReference>
<feature type="region of interest" description="C-terminal hotdog fold" evidence="4">
    <location>
        <begin position="1097"/>
        <end position="1242"/>
    </location>
</feature>
<dbReference type="FunFam" id="3.40.47.10:FF:000019">
    <property type="entry name" value="Polyketide synthase type I"/>
    <property type="match status" value="1"/>
</dbReference>
<dbReference type="CDD" id="cd00833">
    <property type="entry name" value="PKS"/>
    <property type="match status" value="1"/>
</dbReference>
<organism evidence="9 10">
    <name type="scientific">Actinokineospora bangkokensis</name>
    <dbReference type="NCBI Taxonomy" id="1193682"/>
    <lineage>
        <taxon>Bacteria</taxon>
        <taxon>Bacillati</taxon>
        <taxon>Actinomycetota</taxon>
        <taxon>Actinomycetes</taxon>
        <taxon>Pseudonocardiales</taxon>
        <taxon>Pseudonocardiaceae</taxon>
        <taxon>Actinokineospora</taxon>
    </lineage>
</organism>
<dbReference type="SUPFAM" id="SSF52151">
    <property type="entry name" value="FabD/lysophospholipase-like"/>
    <property type="match status" value="1"/>
</dbReference>
<feature type="region of interest" description="N-terminal hotdog fold" evidence="4">
    <location>
        <begin position="970"/>
        <end position="1090"/>
    </location>
</feature>
<dbReference type="PANTHER" id="PTHR43775:SF37">
    <property type="entry name" value="SI:DKEY-61P9.11"/>
    <property type="match status" value="1"/>
</dbReference>
<dbReference type="InterPro" id="IPR013968">
    <property type="entry name" value="PKS_KR"/>
</dbReference>
<dbReference type="InterPro" id="IPR036736">
    <property type="entry name" value="ACP-like_sf"/>
</dbReference>
<feature type="domain" description="Ketosynthase family 3 (KS3)" evidence="7">
    <location>
        <begin position="88"/>
        <end position="508"/>
    </location>
</feature>
<keyword evidence="3" id="KW-0808">Transferase</keyword>
<dbReference type="SMART" id="SM00826">
    <property type="entry name" value="PKS_DH"/>
    <property type="match status" value="1"/>
</dbReference>
<dbReference type="InterPro" id="IPR049551">
    <property type="entry name" value="PKS_DH_C"/>
</dbReference>
<dbReference type="Gene3D" id="3.30.70.250">
    <property type="entry name" value="Malonyl-CoA ACP transacylase, ACP-binding"/>
    <property type="match status" value="1"/>
</dbReference>
<keyword evidence="1" id="KW-0596">Phosphopantetheine</keyword>
<dbReference type="InterPro" id="IPR014043">
    <property type="entry name" value="Acyl_transferase_dom"/>
</dbReference>
<reference evidence="9 10" key="1">
    <citation type="submission" date="2016-10" db="EMBL/GenBank/DDBJ databases">
        <title>The Draft Genome Sequence of Actinokineospora bangkokensis 44EHWT reveals the biosynthetic pathway of antifungal compounds Thailandins with unusual extender unit butylmalonyl-CoA.</title>
        <authorList>
            <person name="Greule A."/>
            <person name="Intra B."/>
            <person name="Flemming S."/>
            <person name="Rommel M.G."/>
            <person name="Panbangred W."/>
            <person name="Bechthold A."/>
        </authorList>
    </citation>
    <scope>NUCLEOTIDE SEQUENCE [LARGE SCALE GENOMIC DNA]</scope>
    <source>
        <strain evidence="9 10">44EHW</strain>
    </source>
</reference>
<dbReference type="InterPro" id="IPR016035">
    <property type="entry name" value="Acyl_Trfase/lysoPLipase"/>
</dbReference>